<dbReference type="InterPro" id="IPR016024">
    <property type="entry name" value="ARM-type_fold"/>
</dbReference>
<dbReference type="PANTHER" id="PTHR47184">
    <property type="entry name" value="PHOSPHATIDYLINOSITOL 3-AND 4-KINASE FAMILY PROTEIN-RELATED"/>
    <property type="match status" value="1"/>
</dbReference>
<keyword evidence="3" id="KW-1185">Reference proteome</keyword>
<dbReference type="Proteomes" id="UP001187192">
    <property type="component" value="Unassembled WGS sequence"/>
</dbReference>
<evidence type="ECO:0000313" key="3">
    <source>
        <dbReference type="Proteomes" id="UP001187192"/>
    </source>
</evidence>
<evidence type="ECO:0000259" key="1">
    <source>
        <dbReference type="Pfam" id="PF11935"/>
    </source>
</evidence>
<gene>
    <name evidence="2" type="ORF">TIFTF001_037838</name>
</gene>
<dbReference type="AlphaFoldDB" id="A0AA88E632"/>
<accession>A0AA88E632</accession>
<reference evidence="2" key="1">
    <citation type="submission" date="2023-07" db="EMBL/GenBank/DDBJ databases">
        <title>draft genome sequence of fig (Ficus carica).</title>
        <authorList>
            <person name="Takahashi T."/>
            <person name="Nishimura K."/>
        </authorList>
    </citation>
    <scope>NUCLEOTIDE SEQUENCE</scope>
</reference>
<dbReference type="SUPFAM" id="SSF48371">
    <property type="entry name" value="ARM repeat"/>
    <property type="match status" value="1"/>
</dbReference>
<sequence length="220" mass="24034">MVGMTMTPSSTEKLAGLLDSAKSAADIPSKLDHLRQLKHDLVHEDPNLLSHLLPRLLELHSDRFSPVRKFATEIIGEIGLKYVEFLPEIVPVLISVLNDATPAVARQGISCGIDLFRSTLMKIAIQGLHSSELDSSLESSWQWMLKFKEKVYSIAFQPGGGGIRLLALKFVVAVILLYTPDPNGSSDPPSHEGNINLILPLGSLGLIDEYKCSSTSKFST</sequence>
<dbReference type="Pfam" id="PF11935">
    <property type="entry name" value="SYMPK_PTA1_N"/>
    <property type="match status" value="1"/>
</dbReference>
<feature type="domain" description="Symplekin/Pta1 N-terminal" evidence="1">
    <location>
        <begin position="102"/>
        <end position="195"/>
    </location>
</feature>
<comment type="caution">
    <text evidence="2">The sequence shown here is derived from an EMBL/GenBank/DDBJ whole genome shotgun (WGS) entry which is preliminary data.</text>
</comment>
<dbReference type="InterPro" id="IPR011989">
    <property type="entry name" value="ARM-like"/>
</dbReference>
<dbReference type="Gene3D" id="1.25.10.10">
    <property type="entry name" value="Leucine-rich Repeat Variant"/>
    <property type="match status" value="1"/>
</dbReference>
<name>A0AA88E632_FICCA</name>
<dbReference type="PANTHER" id="PTHR47184:SF2">
    <property type="entry name" value="SYMPLEKIN"/>
    <property type="match status" value="1"/>
</dbReference>
<proteinExistence type="predicted"/>
<protein>
    <recommendedName>
        <fullName evidence="1">Symplekin/Pta1 N-terminal domain-containing protein</fullName>
    </recommendedName>
</protein>
<dbReference type="InterPro" id="IPR032460">
    <property type="entry name" value="Symplekin/Pta1_N"/>
</dbReference>
<dbReference type="EMBL" id="BTGU01000695">
    <property type="protein sequence ID" value="GMN68792.1"/>
    <property type="molecule type" value="Genomic_DNA"/>
</dbReference>
<organism evidence="2 3">
    <name type="scientific">Ficus carica</name>
    <name type="common">Common fig</name>
    <dbReference type="NCBI Taxonomy" id="3494"/>
    <lineage>
        <taxon>Eukaryota</taxon>
        <taxon>Viridiplantae</taxon>
        <taxon>Streptophyta</taxon>
        <taxon>Embryophyta</taxon>
        <taxon>Tracheophyta</taxon>
        <taxon>Spermatophyta</taxon>
        <taxon>Magnoliopsida</taxon>
        <taxon>eudicotyledons</taxon>
        <taxon>Gunneridae</taxon>
        <taxon>Pentapetalae</taxon>
        <taxon>rosids</taxon>
        <taxon>fabids</taxon>
        <taxon>Rosales</taxon>
        <taxon>Moraceae</taxon>
        <taxon>Ficeae</taxon>
        <taxon>Ficus</taxon>
    </lineage>
</organism>
<evidence type="ECO:0000313" key="2">
    <source>
        <dbReference type="EMBL" id="GMN68792.1"/>
    </source>
</evidence>